<dbReference type="RefSeq" id="WP_038454706.1">
    <property type="nucleotide sequence ID" value="NZ_CP009043.1"/>
</dbReference>
<dbReference type="HOGENOM" id="CLU_050131_3_3_7"/>
<evidence type="ECO:0000313" key="5">
    <source>
        <dbReference type="Proteomes" id="UP000028486"/>
    </source>
</evidence>
<dbReference type="PANTHER" id="PTHR12151">
    <property type="entry name" value="ELECTRON TRANSPORT PROTIN SCO1/SENC FAMILY MEMBER"/>
    <property type="match status" value="1"/>
</dbReference>
<comment type="similarity">
    <text evidence="1">Belongs to the SCO1/2 family.</text>
</comment>
<dbReference type="STRING" id="1244531.CIG2463D_1348"/>
<dbReference type="InterPro" id="IPR003782">
    <property type="entry name" value="SCO1/SenC"/>
</dbReference>
<dbReference type="PATRIC" id="fig|1244531.5.peg.1359"/>
<protein>
    <submittedName>
        <fullName evidence="4">Cytochrome oxidase biogenesis protein, Sco1/SenC/PrrC family</fullName>
    </submittedName>
</protein>
<dbReference type="EMBL" id="CP009043">
    <property type="protein sequence ID" value="AII15091.1"/>
    <property type="molecule type" value="Genomic_DNA"/>
</dbReference>
<evidence type="ECO:0000256" key="1">
    <source>
        <dbReference type="ARBA" id="ARBA00010996"/>
    </source>
</evidence>
<feature type="binding site" evidence="2">
    <location>
        <position position="148"/>
    </location>
    <ligand>
        <name>Cu cation</name>
        <dbReference type="ChEBI" id="CHEBI:23378"/>
    </ligand>
</feature>
<feature type="binding site" evidence="2">
    <location>
        <position position="60"/>
    </location>
    <ligand>
        <name>Cu cation</name>
        <dbReference type="ChEBI" id="CHEBI:23378"/>
    </ligand>
</feature>
<dbReference type="OrthoDB" id="9790194at2"/>
<evidence type="ECO:0000313" key="4">
    <source>
        <dbReference type="EMBL" id="AII15091.1"/>
    </source>
</evidence>
<reference evidence="5" key="1">
    <citation type="journal article" date="2014" name="Genome Announc.">
        <title>Complete Genome Sequence of Campylobacter iguaniorum Strain 1485ET, Isolated from a Bearded Dragon (Pogona vitticeps).</title>
        <authorList>
            <person name="Gilbert M.J."/>
            <person name="Miller W.G."/>
            <person name="Yee E."/>
            <person name="Kik M."/>
            <person name="Wagenaar J.A."/>
            <person name="Duim B."/>
        </authorList>
    </citation>
    <scope>NUCLEOTIDE SEQUENCE [LARGE SCALE GENOMIC DNA]</scope>
    <source>
        <strain evidence="5">1485E</strain>
    </source>
</reference>
<dbReference type="eggNOG" id="COG1999">
    <property type="taxonomic scope" value="Bacteria"/>
</dbReference>
<proteinExistence type="inferred from homology"/>
<dbReference type="PANTHER" id="PTHR12151:SF25">
    <property type="entry name" value="LINALOOL DEHYDRATASE_ISOMERASE DOMAIN-CONTAINING PROTEIN"/>
    <property type="match status" value="1"/>
</dbReference>
<dbReference type="Pfam" id="PF02630">
    <property type="entry name" value="SCO1-SenC"/>
    <property type="match status" value="1"/>
</dbReference>
<dbReference type="GO" id="GO:0046872">
    <property type="term" value="F:metal ion binding"/>
    <property type="evidence" value="ECO:0007669"/>
    <property type="project" value="UniProtKB-KW"/>
</dbReference>
<dbReference type="CDD" id="cd02968">
    <property type="entry name" value="SCO"/>
    <property type="match status" value="1"/>
</dbReference>
<dbReference type="SUPFAM" id="SSF52833">
    <property type="entry name" value="Thioredoxin-like"/>
    <property type="match status" value="1"/>
</dbReference>
<dbReference type="KEGG" id="caj:CIG1485E_1257"/>
<feature type="binding site" evidence="2">
    <location>
        <position position="64"/>
    </location>
    <ligand>
        <name>Cu cation</name>
        <dbReference type="ChEBI" id="CHEBI:23378"/>
    </ligand>
</feature>
<dbReference type="Proteomes" id="UP000028486">
    <property type="component" value="Chromosome"/>
</dbReference>
<name>A0A076FAT5_9BACT</name>
<keyword evidence="2" id="KW-0479">Metal-binding</keyword>
<feature type="disulfide bond" description="Redox-active" evidence="3">
    <location>
        <begin position="60"/>
        <end position="64"/>
    </location>
</feature>
<dbReference type="AlphaFoldDB" id="A0A076FAT5"/>
<dbReference type="Gene3D" id="3.40.30.10">
    <property type="entry name" value="Glutaredoxin"/>
    <property type="match status" value="1"/>
</dbReference>
<dbReference type="InterPro" id="IPR036249">
    <property type="entry name" value="Thioredoxin-like_sf"/>
</dbReference>
<evidence type="ECO:0000256" key="2">
    <source>
        <dbReference type="PIRSR" id="PIRSR603782-1"/>
    </source>
</evidence>
<gene>
    <name evidence="4" type="ORF">CIG1485E_1257</name>
</gene>
<organism evidence="4 5">
    <name type="scientific">Campylobacter iguaniorum</name>
    <dbReference type="NCBI Taxonomy" id="1244531"/>
    <lineage>
        <taxon>Bacteria</taxon>
        <taxon>Pseudomonadati</taxon>
        <taxon>Campylobacterota</taxon>
        <taxon>Epsilonproteobacteria</taxon>
        <taxon>Campylobacterales</taxon>
        <taxon>Campylobacteraceae</taxon>
        <taxon>Campylobacter</taxon>
    </lineage>
</organism>
<sequence>MKKFFLVIVLILVASGVFLLVNHQLKLMKYDFKGDSINGPVTMKSFDGEYKIAYFGYVFCPDVCPTTLTLVATALDDLKYKDVKILFATLDIKRDDVKTCDEFAKYFYPNSTCLRFDDKELDRVTKSYGVKYQIVDLKDSVMKYSVAHSSSIYLFDKKGRFVKEVSNLTYENVKKEIENLIKNH</sequence>
<accession>A0A076FAT5</accession>
<keyword evidence="3" id="KW-1015">Disulfide bond</keyword>
<keyword evidence="2" id="KW-0186">Copper</keyword>
<keyword evidence="5" id="KW-1185">Reference proteome</keyword>
<evidence type="ECO:0000256" key="3">
    <source>
        <dbReference type="PIRSR" id="PIRSR603782-2"/>
    </source>
</evidence>